<reference evidence="3" key="1">
    <citation type="journal article" date="2019" name="Int. J. Syst. Evol. Microbiol.">
        <title>The Global Catalogue of Microorganisms (GCM) 10K type strain sequencing project: providing services to taxonomists for standard genome sequencing and annotation.</title>
        <authorList>
            <consortium name="The Broad Institute Genomics Platform"/>
            <consortium name="The Broad Institute Genome Sequencing Center for Infectious Disease"/>
            <person name="Wu L."/>
            <person name="Ma J."/>
        </authorList>
    </citation>
    <scope>NUCLEOTIDE SEQUENCE [LARGE SCALE GENOMIC DNA]</scope>
    <source>
        <strain evidence="3">JCM 3106</strain>
    </source>
</reference>
<accession>A0ABP6L245</accession>
<dbReference type="EMBL" id="BAAAWD010000019">
    <property type="protein sequence ID" value="GAA3030493.1"/>
    <property type="molecule type" value="Genomic_DNA"/>
</dbReference>
<proteinExistence type="predicted"/>
<dbReference type="Proteomes" id="UP001499930">
    <property type="component" value="Unassembled WGS sequence"/>
</dbReference>
<sequence length="97" mass="11184">MPRFTCLTVEEARTLSRNQLLPRIEDEQKYWYGRMNRGEMRVGDDEAFKTFNRILHVVTGPGRSAAGTGSPPDDDPRDRDPRDRDHWTKPLGELGDL</sequence>
<comment type="caution">
    <text evidence="2">The sequence shown here is derived from an EMBL/GenBank/DDBJ whole genome shotgun (WGS) entry which is preliminary data.</text>
</comment>
<gene>
    <name evidence="2" type="ORF">GCM10017559_66540</name>
</gene>
<evidence type="ECO:0000313" key="2">
    <source>
        <dbReference type="EMBL" id="GAA3030493.1"/>
    </source>
</evidence>
<organism evidence="2 3">
    <name type="scientific">Streptosporangium longisporum</name>
    <dbReference type="NCBI Taxonomy" id="46187"/>
    <lineage>
        <taxon>Bacteria</taxon>
        <taxon>Bacillati</taxon>
        <taxon>Actinomycetota</taxon>
        <taxon>Actinomycetes</taxon>
        <taxon>Streptosporangiales</taxon>
        <taxon>Streptosporangiaceae</taxon>
        <taxon>Streptosporangium</taxon>
    </lineage>
</organism>
<dbReference type="RefSeq" id="WP_344903254.1">
    <property type="nucleotide sequence ID" value="NZ_BAAAWD010000019.1"/>
</dbReference>
<evidence type="ECO:0000313" key="3">
    <source>
        <dbReference type="Proteomes" id="UP001499930"/>
    </source>
</evidence>
<evidence type="ECO:0000256" key="1">
    <source>
        <dbReference type="SAM" id="MobiDB-lite"/>
    </source>
</evidence>
<keyword evidence="3" id="KW-1185">Reference proteome</keyword>
<protein>
    <submittedName>
        <fullName evidence="2">Uncharacterized protein</fullName>
    </submittedName>
</protein>
<feature type="region of interest" description="Disordered" evidence="1">
    <location>
        <begin position="59"/>
        <end position="97"/>
    </location>
</feature>
<feature type="compositionally biased region" description="Basic and acidic residues" evidence="1">
    <location>
        <begin position="74"/>
        <end position="88"/>
    </location>
</feature>
<name>A0ABP6L245_9ACTN</name>